<dbReference type="EMBL" id="OY726394">
    <property type="protein sequence ID" value="CAJ1496757.1"/>
    <property type="molecule type" value="Genomic_DNA"/>
</dbReference>
<gene>
    <name evidence="1" type="ORF">MU0083_001501</name>
</gene>
<protein>
    <submittedName>
        <fullName evidence="1">Uncharacterized protein</fullName>
    </submittedName>
</protein>
<accession>A0ABM9LCM3</accession>
<dbReference type="InterPro" id="IPR046611">
    <property type="entry name" value="DUF6670"/>
</dbReference>
<keyword evidence="2" id="KW-1185">Reference proteome</keyword>
<organism evidence="1 2">
    <name type="scientific">[Mycobacterium] kokjensenii</name>
    <dbReference type="NCBI Taxonomy" id="3064287"/>
    <lineage>
        <taxon>Bacteria</taxon>
        <taxon>Bacillati</taxon>
        <taxon>Actinomycetota</taxon>
        <taxon>Actinomycetes</taxon>
        <taxon>Mycobacteriales</taxon>
        <taxon>Mycobacteriaceae</taxon>
        <taxon>Mycolicibacter</taxon>
    </lineage>
</organism>
<reference evidence="1 2" key="1">
    <citation type="submission" date="2023-08" db="EMBL/GenBank/DDBJ databases">
        <authorList>
            <person name="Folkvardsen B D."/>
            <person name="Norman A."/>
        </authorList>
    </citation>
    <scope>NUCLEOTIDE SEQUENCE [LARGE SCALE GENOMIC DNA]</scope>
    <source>
        <strain evidence="1 2">Mu0083</strain>
    </source>
</reference>
<evidence type="ECO:0000313" key="1">
    <source>
        <dbReference type="EMBL" id="CAJ1496757.1"/>
    </source>
</evidence>
<dbReference type="Pfam" id="PF20375">
    <property type="entry name" value="DUF6670"/>
    <property type="match status" value="1"/>
</dbReference>
<dbReference type="RefSeq" id="WP_308477111.1">
    <property type="nucleotide sequence ID" value="NZ_OY726394.1"/>
</dbReference>
<evidence type="ECO:0000313" key="2">
    <source>
        <dbReference type="Proteomes" id="UP001190336"/>
    </source>
</evidence>
<proteinExistence type="predicted"/>
<name>A0ABM9LCM3_9MYCO</name>
<sequence length="335" mass="37914">MLDRRLSASVQPFTQARQMRPELGSRRWGWTHYGFFVPDLPEPYRYVNTMTLIGTTGTVIFDNGVVASADVRDTTTVLSSTAAADHHHYRAYDARRDCDFAADGSTLRWGEHLAVEADHPRYTVHGDYEEFGIDLEFDATQHVSYFVKTPVYDHFSLLAPYRGVLRDGDERIPVSGIGTVEYARCISPQTMLARPLPAPARLPVDFFTYQIIALPGDIQLLLTDVRAAGATACRLAQVRYLDRPAEVFDDVRFKVIEYADPQVDPMGRSMRVPRRLRWDILHYGREIASITGTVDSPLRFGHGRGYVGAYSYTGHWRGKAVSGSAYLEWVDCQRR</sequence>
<dbReference type="SUPFAM" id="SSF159245">
    <property type="entry name" value="AttH-like"/>
    <property type="match status" value="1"/>
</dbReference>
<dbReference type="Proteomes" id="UP001190336">
    <property type="component" value="Chromosome"/>
</dbReference>